<gene>
    <name evidence="1" type="ORF">PHYEVI_LOCUS1318</name>
</gene>
<evidence type="ECO:0000313" key="1">
    <source>
        <dbReference type="EMBL" id="CAG9854858.1"/>
    </source>
</evidence>
<name>A0A9N9XI68_PHYSR</name>
<dbReference type="Proteomes" id="UP001153712">
    <property type="component" value="Chromosome 1"/>
</dbReference>
<dbReference type="AlphaFoldDB" id="A0A9N9XI68"/>
<keyword evidence="2" id="KW-1185">Reference proteome</keyword>
<reference evidence="1" key="1">
    <citation type="submission" date="2022-01" db="EMBL/GenBank/DDBJ databases">
        <authorList>
            <person name="King R."/>
        </authorList>
    </citation>
    <scope>NUCLEOTIDE SEQUENCE</scope>
</reference>
<accession>A0A9N9XI68</accession>
<organism evidence="1 2">
    <name type="scientific">Phyllotreta striolata</name>
    <name type="common">Striped flea beetle</name>
    <name type="synonym">Crioceris striolata</name>
    <dbReference type="NCBI Taxonomy" id="444603"/>
    <lineage>
        <taxon>Eukaryota</taxon>
        <taxon>Metazoa</taxon>
        <taxon>Ecdysozoa</taxon>
        <taxon>Arthropoda</taxon>
        <taxon>Hexapoda</taxon>
        <taxon>Insecta</taxon>
        <taxon>Pterygota</taxon>
        <taxon>Neoptera</taxon>
        <taxon>Endopterygota</taxon>
        <taxon>Coleoptera</taxon>
        <taxon>Polyphaga</taxon>
        <taxon>Cucujiformia</taxon>
        <taxon>Chrysomeloidea</taxon>
        <taxon>Chrysomelidae</taxon>
        <taxon>Galerucinae</taxon>
        <taxon>Alticini</taxon>
        <taxon>Phyllotreta</taxon>
    </lineage>
</organism>
<evidence type="ECO:0000313" key="2">
    <source>
        <dbReference type="Proteomes" id="UP001153712"/>
    </source>
</evidence>
<dbReference type="EMBL" id="OU900094">
    <property type="protein sequence ID" value="CAG9854858.1"/>
    <property type="molecule type" value="Genomic_DNA"/>
</dbReference>
<proteinExistence type="predicted"/>
<sequence>MIHGKFSINKNLIQKTGNIGERILLFPILARISCYLLLVCRG</sequence>
<protein>
    <submittedName>
        <fullName evidence="1">Uncharacterized protein</fullName>
    </submittedName>
</protein>